<protein>
    <recommendedName>
        <fullName evidence="9">Peptidase zinc-dependent</fullName>
    </recommendedName>
</protein>
<evidence type="ECO:0000313" key="7">
    <source>
        <dbReference type="EMBL" id="BDG09725.1"/>
    </source>
</evidence>
<evidence type="ECO:0000256" key="6">
    <source>
        <dbReference type="ARBA" id="ARBA00023049"/>
    </source>
</evidence>
<dbReference type="RefSeq" id="WP_248342001.1">
    <property type="nucleotide sequence ID" value="NZ_AP025592.1"/>
</dbReference>
<keyword evidence="8" id="KW-1185">Reference proteome</keyword>
<keyword evidence="6" id="KW-0482">Metalloprotease</keyword>
<dbReference type="PANTHER" id="PTHR15910:SF1">
    <property type="entry name" value="ARCHAEMETZINCIN-2"/>
    <property type="match status" value="1"/>
</dbReference>
<reference evidence="8" key="1">
    <citation type="journal article" date="2022" name="Int. J. Syst. Evol. Microbiol.">
        <title>Anaeromyxobacter oryzae sp. nov., Anaeromyxobacter diazotrophicus sp. nov. and Anaeromyxobacter paludicola sp. nov., isolated from paddy soils.</title>
        <authorList>
            <person name="Itoh H."/>
            <person name="Xu Z."/>
            <person name="Mise K."/>
            <person name="Masuda Y."/>
            <person name="Ushijima N."/>
            <person name="Hayakawa C."/>
            <person name="Shiratori Y."/>
            <person name="Senoo K."/>
        </authorList>
    </citation>
    <scope>NUCLEOTIDE SEQUENCE [LARGE SCALE GENOMIC DNA]</scope>
    <source>
        <strain evidence="8">Red630</strain>
    </source>
</reference>
<dbReference type="EMBL" id="AP025592">
    <property type="protein sequence ID" value="BDG09725.1"/>
    <property type="molecule type" value="Genomic_DNA"/>
</dbReference>
<dbReference type="InterPro" id="IPR024079">
    <property type="entry name" value="MetalloPept_cat_dom_sf"/>
</dbReference>
<dbReference type="InterPro" id="IPR012091">
    <property type="entry name" value="Pept_M54_archaemetzncn_arc/bac"/>
</dbReference>
<dbReference type="PIRSF" id="PIRSF005785">
    <property type="entry name" value="Zn-prot_arch"/>
    <property type="match status" value="1"/>
</dbReference>
<sequence>MLAQVGEAVRVAAACRPERAPAQDRPSYAFNKDRGQYNAAAVLRRLAALRGRRDGLPVLGITDADLFEPESPYVLGDADRSDQSAVVSLARLRGEQPVPPEQLRHRVAAEAVHQLGHLLGLLHCQDSRCAMYPSQRPSDADRKQPALCRPCRAAAGLEG</sequence>
<dbReference type="SUPFAM" id="SSF55486">
    <property type="entry name" value="Metalloproteases ('zincins'), catalytic domain"/>
    <property type="match status" value="1"/>
</dbReference>
<evidence type="ECO:0000256" key="4">
    <source>
        <dbReference type="ARBA" id="ARBA00022801"/>
    </source>
</evidence>
<evidence type="ECO:0008006" key="9">
    <source>
        <dbReference type="Google" id="ProtNLM"/>
    </source>
</evidence>
<keyword evidence="2" id="KW-0645">Protease</keyword>
<gene>
    <name evidence="7" type="ORF">AMPC_28380</name>
</gene>
<dbReference type="Gene3D" id="3.40.390.10">
    <property type="entry name" value="Collagenase (Catalytic Domain)"/>
    <property type="match status" value="1"/>
</dbReference>
<organism evidence="7 8">
    <name type="scientific">Anaeromyxobacter paludicola</name>
    <dbReference type="NCBI Taxonomy" id="2918171"/>
    <lineage>
        <taxon>Bacteria</taxon>
        <taxon>Pseudomonadati</taxon>
        <taxon>Myxococcota</taxon>
        <taxon>Myxococcia</taxon>
        <taxon>Myxococcales</taxon>
        <taxon>Cystobacterineae</taxon>
        <taxon>Anaeromyxobacteraceae</taxon>
        <taxon>Anaeromyxobacter</taxon>
    </lineage>
</organism>
<proteinExistence type="predicted"/>
<comment type="cofactor">
    <cofactor evidence="1">
        <name>Zn(2+)</name>
        <dbReference type="ChEBI" id="CHEBI:29105"/>
    </cofactor>
</comment>
<dbReference type="Proteomes" id="UP001162734">
    <property type="component" value="Chromosome"/>
</dbReference>
<evidence type="ECO:0000256" key="2">
    <source>
        <dbReference type="ARBA" id="ARBA00022670"/>
    </source>
</evidence>
<evidence type="ECO:0000256" key="3">
    <source>
        <dbReference type="ARBA" id="ARBA00022723"/>
    </source>
</evidence>
<keyword evidence="5" id="KW-0862">Zinc</keyword>
<evidence type="ECO:0000313" key="8">
    <source>
        <dbReference type="Proteomes" id="UP001162734"/>
    </source>
</evidence>
<evidence type="ECO:0000256" key="5">
    <source>
        <dbReference type="ARBA" id="ARBA00022833"/>
    </source>
</evidence>
<dbReference type="Pfam" id="PF07998">
    <property type="entry name" value="Peptidase_M54"/>
    <property type="match status" value="1"/>
</dbReference>
<accession>A0ABN6N904</accession>
<keyword evidence="4" id="KW-0378">Hydrolase</keyword>
<keyword evidence="3" id="KW-0479">Metal-binding</keyword>
<evidence type="ECO:0000256" key="1">
    <source>
        <dbReference type="ARBA" id="ARBA00001947"/>
    </source>
</evidence>
<dbReference type="PANTHER" id="PTHR15910">
    <property type="entry name" value="ARCHAEMETZINCIN"/>
    <property type="match status" value="1"/>
</dbReference>
<dbReference type="InterPro" id="IPR012962">
    <property type="entry name" value="Pept_M54_archaemetzincn"/>
</dbReference>
<name>A0ABN6N904_9BACT</name>